<dbReference type="InterPro" id="IPR035425">
    <property type="entry name" value="CENP-T/H4_C"/>
</dbReference>
<feature type="compositionally biased region" description="Low complexity" evidence="6">
    <location>
        <begin position="348"/>
        <end position="365"/>
    </location>
</feature>
<dbReference type="InterPro" id="IPR010400">
    <property type="entry name" value="PITH_dom"/>
</dbReference>
<dbReference type="GO" id="GO:0005694">
    <property type="term" value="C:chromosome"/>
    <property type="evidence" value="ECO:0007669"/>
    <property type="project" value="UniProtKB-SubCell"/>
</dbReference>
<feature type="region of interest" description="Disordered" evidence="6">
    <location>
        <begin position="1082"/>
        <end position="1101"/>
    </location>
</feature>
<feature type="compositionally biased region" description="Acidic residues" evidence="6">
    <location>
        <begin position="709"/>
        <end position="720"/>
    </location>
</feature>
<feature type="region of interest" description="Disordered" evidence="6">
    <location>
        <begin position="927"/>
        <end position="950"/>
    </location>
</feature>
<reference evidence="8" key="1">
    <citation type="journal article" date="2014" name="Genome Biol. Evol.">
        <title>Gene Loss Rather Than Gene Gain Is Associated with a Host Jump from Monocots to Dicots in the Smut Fungus Melanopsichium pennsylvanicum.</title>
        <authorList>
            <person name="Sharma R."/>
            <person name="Mishra B."/>
            <person name="Runge F."/>
            <person name="Thines M."/>
        </authorList>
    </citation>
    <scope>NUCLEOTIDE SEQUENCE</scope>
    <source>
        <strain evidence="8">4</strain>
    </source>
</reference>
<protein>
    <recommendedName>
        <fullName evidence="7">PITH domain-containing protein</fullName>
    </recommendedName>
</protein>
<feature type="region of interest" description="Disordered" evidence="6">
    <location>
        <begin position="495"/>
        <end position="604"/>
    </location>
</feature>
<evidence type="ECO:0000256" key="4">
    <source>
        <dbReference type="ARBA" id="ARBA00023242"/>
    </source>
</evidence>
<feature type="region of interest" description="Disordered" evidence="6">
    <location>
        <begin position="216"/>
        <end position="252"/>
    </location>
</feature>
<dbReference type="Gene3D" id="1.10.20.10">
    <property type="entry name" value="Histone, subunit A"/>
    <property type="match status" value="1"/>
</dbReference>
<feature type="compositionally biased region" description="Low complexity" evidence="6">
    <location>
        <begin position="234"/>
        <end position="251"/>
    </location>
</feature>
<feature type="region of interest" description="Disordered" evidence="6">
    <location>
        <begin position="267"/>
        <end position="479"/>
    </location>
</feature>
<comment type="similarity">
    <text evidence="5">Belongs to the PITHD1 family.</text>
</comment>
<evidence type="ECO:0000256" key="6">
    <source>
        <dbReference type="SAM" id="MobiDB-lite"/>
    </source>
</evidence>
<feature type="compositionally biased region" description="Acidic residues" evidence="6">
    <location>
        <begin position="853"/>
        <end position="866"/>
    </location>
</feature>
<feature type="compositionally biased region" description="Polar residues" evidence="6">
    <location>
        <begin position="1"/>
        <end position="22"/>
    </location>
</feature>
<dbReference type="Pfam" id="PF15511">
    <property type="entry name" value="CENP-T_C"/>
    <property type="match status" value="1"/>
</dbReference>
<comment type="subcellular location">
    <subcellularLocation>
        <location evidence="2">Chromosome</location>
    </subcellularLocation>
    <subcellularLocation>
        <location evidence="1">Nucleus</location>
    </subcellularLocation>
</comment>
<feature type="domain" description="PITH" evidence="7">
    <location>
        <begin position="20"/>
        <end position="218"/>
    </location>
</feature>
<dbReference type="GO" id="GO:0005634">
    <property type="term" value="C:nucleus"/>
    <property type="evidence" value="ECO:0007669"/>
    <property type="project" value="UniProtKB-SubCell"/>
</dbReference>
<keyword evidence="4" id="KW-0539">Nucleus</keyword>
<sequence>MSCNSSAEASDSRDPSSSTTLSAVDGDATSLFEHINRDKIWGSNLDPPESAKNVIKPWHQRLTLDPSTQSNVDDQLAITVPFTCPVRLKSILIHTGTGDFAPTRCRAFVNRPDGVDFDEVEAVTSDHHPRHLSPLASNTTLGHVGSGKAQADFALLQGQQGVVEYPVSVARFSHTNSITIVLSHSNATTLSRFFYLGFRGTALVLKTEPGERLNIGAANSADRPVDGLKEKRGASQGLAGGSSSSTNNSPSYIVTDRDAANRIARLAQSAQSTPRRSPRRNPTRTPVQSPNVTPTKRRRTRSSSHAGQQEQDDTQSTPRPTTSPAKAHTPANPAGPSRTPHTAPVPRPRASLAAASASASVQPLSRNAESSSSTFPPSRMNDPTRRRSLSQPPPNEILMRQLTTASSSLTRSHPTTSTPARRTLANPFTSSSQAPQTPATDKRRKRNDALLASAQRSRRSASRKSLLWGGVGGWAGGREESPMDLLRRLARAPGWVAPSTPSEDSIAMPPPNARVARTSTASSTADEPHSRQARSSTASSTRSSLGSRRDTMLVPGESVPGDLTREDQDSSNITNTLNDDSVSHLDSPNERSRSRLSDMGIPRRASGAGLVRGGIFAAMADKPRTSRISSGSRVSFADQLSPSSMRFEDMSTSRREDELERSLQNRTYDFVSASGIDLATARAIRRLDDLTRQSFFSEDGQLQISDEVQISDEEAEEEQDGFGIEGRRKSHGRSTSEPLEGDADGSVVMFDGDDMDVQQQPLSEEEEEVSDALALDAPDDDSDGLARRLAATADAPSTFLDLSEPRDTSITAEGDDSRVSRVSFAEAEQVSFAPDDAYSSDEGTEYGLASAQDLDEEEEEEEGDSDAENRDASRLDLLDPKHLTSLLKRRIVKKRKSRVSPFTGAALPPLPASIIRDVFSSFLTPTSSSSCSGGSLLASSSSSSTGNSAKKAKLDAPTLDELDSAVHEFFADFSRNLLSQAKTRGKGGAAATMTTTSTTITEADVVGVLKRQGRVTPRHDASSLAHRLLPREVTDQMELSRWAKAGAVQMTLGGMLGVKQKSKGLVKRNKGDVSVGETTVATEVALDDETPEESSSMDSSR</sequence>
<feature type="compositionally biased region" description="Low complexity" evidence="6">
    <location>
        <begin position="927"/>
        <end position="949"/>
    </location>
</feature>
<dbReference type="Gene3D" id="2.60.120.470">
    <property type="entry name" value="PITH domain"/>
    <property type="match status" value="1"/>
</dbReference>
<evidence type="ECO:0000313" key="8">
    <source>
        <dbReference type="EMBL" id="CDI56727.1"/>
    </source>
</evidence>
<proteinExistence type="inferred from homology"/>
<feature type="compositionally biased region" description="Polar residues" evidence="6">
    <location>
        <begin position="305"/>
        <end position="324"/>
    </location>
</feature>
<dbReference type="InterPro" id="IPR009072">
    <property type="entry name" value="Histone-fold"/>
</dbReference>
<evidence type="ECO:0000256" key="2">
    <source>
        <dbReference type="ARBA" id="ARBA00004286"/>
    </source>
</evidence>
<feature type="compositionally biased region" description="Basic and acidic residues" evidence="6">
    <location>
        <begin position="223"/>
        <end position="233"/>
    </location>
</feature>
<dbReference type="PANTHER" id="PTHR12175:SF1">
    <property type="entry name" value="PITH DOMAIN-CONTAINING PROTEIN 1"/>
    <property type="match status" value="1"/>
</dbReference>
<dbReference type="InterPro" id="IPR037047">
    <property type="entry name" value="PITH_dom_sf"/>
</dbReference>
<dbReference type="InterPro" id="IPR008979">
    <property type="entry name" value="Galactose-bd-like_sf"/>
</dbReference>
<feature type="compositionally biased region" description="Polar residues" evidence="6">
    <location>
        <begin position="401"/>
        <end position="439"/>
    </location>
</feature>
<feature type="region of interest" description="Disordered" evidence="6">
    <location>
        <begin position="703"/>
        <end position="875"/>
    </location>
</feature>
<dbReference type="Pfam" id="PF06201">
    <property type="entry name" value="PITH"/>
    <property type="match status" value="1"/>
</dbReference>
<feature type="compositionally biased region" description="Polar residues" evidence="6">
    <location>
        <begin position="570"/>
        <end position="580"/>
    </location>
</feature>
<dbReference type="PROSITE" id="PS51532">
    <property type="entry name" value="PITH"/>
    <property type="match status" value="1"/>
</dbReference>
<dbReference type="PANTHER" id="PTHR12175">
    <property type="entry name" value="AD039 HT014 THIOREDOXIN FAMILY TRP26"/>
    <property type="match status" value="1"/>
</dbReference>
<accession>A0A077RBL3</accession>
<dbReference type="InterPro" id="IPR045099">
    <property type="entry name" value="PITH1-like"/>
</dbReference>
<keyword evidence="3" id="KW-0158">Chromosome</keyword>
<evidence type="ECO:0000256" key="1">
    <source>
        <dbReference type="ARBA" id="ARBA00004123"/>
    </source>
</evidence>
<evidence type="ECO:0000256" key="5">
    <source>
        <dbReference type="ARBA" id="ARBA00025788"/>
    </source>
</evidence>
<dbReference type="GO" id="GO:0005737">
    <property type="term" value="C:cytoplasm"/>
    <property type="evidence" value="ECO:0007669"/>
    <property type="project" value="UniProtKB-ARBA"/>
</dbReference>
<organism evidence="8">
    <name type="scientific">Melanopsichium pennsylvanicum 4</name>
    <dbReference type="NCBI Taxonomy" id="1398559"/>
    <lineage>
        <taxon>Eukaryota</taxon>
        <taxon>Fungi</taxon>
        <taxon>Dikarya</taxon>
        <taxon>Basidiomycota</taxon>
        <taxon>Ustilaginomycotina</taxon>
        <taxon>Ustilaginomycetes</taxon>
        <taxon>Ustilaginales</taxon>
        <taxon>Ustilaginaceae</taxon>
        <taxon>Melanopsichium</taxon>
    </lineage>
</organism>
<name>A0A077RBL3_9BASI</name>
<evidence type="ECO:0000259" key="7">
    <source>
        <dbReference type="PROSITE" id="PS51532"/>
    </source>
</evidence>
<dbReference type="SUPFAM" id="SSF49785">
    <property type="entry name" value="Galactose-binding domain-like"/>
    <property type="match status" value="1"/>
</dbReference>
<evidence type="ECO:0000256" key="3">
    <source>
        <dbReference type="ARBA" id="ARBA00022454"/>
    </source>
</evidence>
<feature type="compositionally biased region" description="Polar residues" evidence="6">
    <location>
        <begin position="367"/>
        <end position="376"/>
    </location>
</feature>
<dbReference type="AlphaFoldDB" id="A0A077RBL3"/>
<feature type="region of interest" description="Disordered" evidence="6">
    <location>
        <begin position="1"/>
        <end position="23"/>
    </location>
</feature>
<dbReference type="GO" id="GO:0046982">
    <property type="term" value="F:protein heterodimerization activity"/>
    <property type="evidence" value="ECO:0007669"/>
    <property type="project" value="InterPro"/>
</dbReference>
<feature type="compositionally biased region" description="Low complexity" evidence="6">
    <location>
        <begin position="533"/>
        <end position="546"/>
    </location>
</feature>
<dbReference type="EMBL" id="HG529698">
    <property type="protein sequence ID" value="CDI56727.1"/>
    <property type="molecule type" value="Genomic_DNA"/>
</dbReference>
<feature type="compositionally biased region" description="Basic and acidic residues" evidence="6">
    <location>
        <begin position="581"/>
        <end position="596"/>
    </location>
</feature>